<accession>A0A3G5A6J3</accession>
<proteinExistence type="predicted"/>
<dbReference type="EMBL" id="MK072385">
    <property type="protein sequence ID" value="AYV82867.1"/>
    <property type="molecule type" value="Genomic_DNA"/>
</dbReference>
<name>A0A3G5A6J3_9VIRU</name>
<protein>
    <submittedName>
        <fullName evidence="1">Uncharacterized protein</fullName>
    </submittedName>
</protein>
<sequence>MKQIIFLERFFFTEYGVFPIYREGCPHCHQPIPSAAPELSILNRTPEEIKTMTSMEIEQFNSILSNVPQGSMGSKCPCQISDDPADLPKVKSYKGSIAGVRLDELCECGDSYIDEALKSESWSCPFCCDILCDRECFREHTYRNHSLARLELAVPQTSIGTHWCPLCRKTPFPNQESTITAGSLYDKIMETFQNITTNAQNINNVAVQNTVCFYCKKSKKKKLSIPCKLESLLFGGAIYSPEATIPPFLLIPTILLGDILKLEDIDGPAFLTILLQQQSFRESPTSSSYYAERHIENYTKSIWKTILNHNEEKSISLVGSKTLAHIRADIAIFDNGMKVTMLPFDLQRLIRSYTHIQHWYFESIISQIHKDALQYGPRVQALLSVIGPNILFNLT</sequence>
<evidence type="ECO:0000313" key="1">
    <source>
        <dbReference type="EMBL" id="AYV82867.1"/>
    </source>
</evidence>
<organism evidence="1">
    <name type="scientific">Hyperionvirus sp</name>
    <dbReference type="NCBI Taxonomy" id="2487770"/>
    <lineage>
        <taxon>Viruses</taxon>
        <taxon>Varidnaviria</taxon>
        <taxon>Bamfordvirae</taxon>
        <taxon>Nucleocytoviricota</taxon>
        <taxon>Megaviricetes</taxon>
        <taxon>Imitervirales</taxon>
        <taxon>Mimiviridae</taxon>
        <taxon>Klosneuvirinae</taxon>
    </lineage>
</organism>
<gene>
    <name evidence="1" type="ORF">Hyperionvirus3_13</name>
</gene>
<reference evidence="1" key="1">
    <citation type="submission" date="2018-10" db="EMBL/GenBank/DDBJ databases">
        <title>Hidden diversity of soil giant viruses.</title>
        <authorList>
            <person name="Schulz F."/>
            <person name="Alteio L."/>
            <person name="Goudeau D."/>
            <person name="Ryan E.M."/>
            <person name="Malmstrom R.R."/>
            <person name="Blanchard J."/>
            <person name="Woyke T."/>
        </authorList>
    </citation>
    <scope>NUCLEOTIDE SEQUENCE</scope>
    <source>
        <strain evidence="1">HYV1</strain>
    </source>
</reference>